<dbReference type="PANTHER" id="PTHR23504">
    <property type="entry name" value="MAJOR FACILITATOR SUPERFAMILY DOMAIN-CONTAINING PROTEIN 10"/>
    <property type="match status" value="1"/>
</dbReference>
<feature type="region of interest" description="Disordered" evidence="6">
    <location>
        <begin position="305"/>
        <end position="355"/>
    </location>
</feature>
<dbReference type="OrthoDB" id="10262656at2759"/>
<dbReference type="PRINTS" id="PR01035">
    <property type="entry name" value="TCRTETA"/>
</dbReference>
<dbReference type="EMBL" id="JH687805">
    <property type="protein sequence ID" value="EJD40153.1"/>
    <property type="molecule type" value="Genomic_DNA"/>
</dbReference>
<evidence type="ECO:0000256" key="6">
    <source>
        <dbReference type="SAM" id="MobiDB-lite"/>
    </source>
</evidence>
<dbReference type="Gene3D" id="1.20.1250.20">
    <property type="entry name" value="MFS general substrate transporter like domains"/>
    <property type="match status" value="2"/>
</dbReference>
<evidence type="ECO:0000256" key="3">
    <source>
        <dbReference type="ARBA" id="ARBA00022692"/>
    </source>
</evidence>
<protein>
    <submittedName>
        <fullName evidence="8">Major facilitator superfamily MFS-1</fullName>
    </submittedName>
</protein>
<sequence>MPLFAGRQQRTFGPKPSVADQPDAADASDSTPVPRRPRIPKPIQSKSAGETTPLPILPLTVLSITMLGEFLSANVSTPFILKMVEGFGVSDVGSWGGNLVASFFITQFLTSLLWATIAERHGARLVLFISLLGTALTCALFGTSTTLPQAFAIRLMQGIFAGAIGVARGCVSHITDSSNEGRAYAIIGFCWGFGGVVGAIIGGSLESPADKWPDTFSKYSLLVKYPYLLPCAAASSITLLGAFLSLFLGRDGGLREGAIRLLPEKLLRAREEADIIAEADPEARLGALVRLNSFFSLPRRFRRQPLSPAPVPDEEAAPQPELPTPNVNANSKADGAAYGYSSARPRLPTGTASSRRLVAEALRRRRGSGRGAGGDDQHMNFAQRLLMANETQVMSLTDLWVQAAINVDTPNPQDLLEDEEEDEEERERGRAATLLEAPGSRPRLTRRASSSASVLPAIFTHTGVKSRGAPMLEGEDILPLRRDPSADSTTTNRTETQQAQQSTLSQLPLFIIFQYGLLALHSTTHDQVFLSYLSSAYDAGGLALKPAGYAQLIALMSFAQISYQFYLYPNIGPPRGRFSHLNMFRIGSALYIPSYLSVIMYRAFASKNGDGGGIVIMSALALSTAVRYCGSTFAYTSVVILLNYVSPPHVVGLANGLAQSIVSLARFFGPILGGYLWSASVKENPSGYPLGFFVCSGVCAVAIFLSFFVR</sequence>
<feature type="transmembrane region" description="Helical" evidence="7">
    <location>
        <begin position="95"/>
        <end position="118"/>
    </location>
</feature>
<feature type="region of interest" description="Disordered" evidence="6">
    <location>
        <begin position="470"/>
        <end position="500"/>
    </location>
</feature>
<feature type="transmembrane region" description="Helical" evidence="7">
    <location>
        <begin position="183"/>
        <end position="205"/>
    </location>
</feature>
<feature type="compositionally biased region" description="Acidic residues" evidence="6">
    <location>
        <begin position="415"/>
        <end position="425"/>
    </location>
</feature>
<dbReference type="GO" id="GO:0022857">
    <property type="term" value="F:transmembrane transporter activity"/>
    <property type="evidence" value="ECO:0007669"/>
    <property type="project" value="InterPro"/>
</dbReference>
<keyword evidence="2" id="KW-0813">Transport</keyword>
<dbReference type="Pfam" id="PF07690">
    <property type="entry name" value="MFS_1"/>
    <property type="match status" value="1"/>
</dbReference>
<evidence type="ECO:0000256" key="2">
    <source>
        <dbReference type="ARBA" id="ARBA00022448"/>
    </source>
</evidence>
<comment type="subcellular location">
    <subcellularLocation>
        <location evidence="1">Membrane</location>
        <topology evidence="1">Multi-pass membrane protein</topology>
    </subcellularLocation>
</comment>
<dbReference type="SUPFAM" id="SSF103473">
    <property type="entry name" value="MFS general substrate transporter"/>
    <property type="match status" value="1"/>
</dbReference>
<dbReference type="AlphaFoldDB" id="J0DCI7"/>
<dbReference type="GO" id="GO:0016020">
    <property type="term" value="C:membrane"/>
    <property type="evidence" value="ECO:0007669"/>
    <property type="project" value="UniProtKB-SubCell"/>
</dbReference>
<dbReference type="InterPro" id="IPR011701">
    <property type="entry name" value="MFS"/>
</dbReference>
<feature type="compositionally biased region" description="Polar residues" evidence="6">
    <location>
        <begin position="486"/>
        <end position="495"/>
    </location>
</feature>
<organism evidence="8 9">
    <name type="scientific">Auricularia subglabra (strain TFB-10046 / SS5)</name>
    <name type="common">White-rot fungus</name>
    <name type="synonym">Auricularia delicata (strain TFB10046)</name>
    <dbReference type="NCBI Taxonomy" id="717982"/>
    <lineage>
        <taxon>Eukaryota</taxon>
        <taxon>Fungi</taxon>
        <taxon>Dikarya</taxon>
        <taxon>Basidiomycota</taxon>
        <taxon>Agaricomycotina</taxon>
        <taxon>Agaricomycetes</taxon>
        <taxon>Auriculariales</taxon>
        <taxon>Auriculariaceae</taxon>
        <taxon>Auricularia</taxon>
    </lineage>
</organism>
<dbReference type="PANTHER" id="PTHR23504:SF17">
    <property type="entry name" value="MAJOR FACILITATOR SUPERFAMILY (MFS) PROFILE DOMAIN-CONTAINING PROTEIN"/>
    <property type="match status" value="1"/>
</dbReference>
<evidence type="ECO:0000256" key="1">
    <source>
        <dbReference type="ARBA" id="ARBA00004141"/>
    </source>
</evidence>
<dbReference type="InParanoid" id="J0DCI7"/>
<dbReference type="OMA" id="NVDNEDP"/>
<feature type="region of interest" description="Disordered" evidence="6">
    <location>
        <begin position="410"/>
        <end position="448"/>
    </location>
</feature>
<reference evidence="9" key="1">
    <citation type="journal article" date="2012" name="Science">
        <title>The Paleozoic origin of enzymatic lignin decomposition reconstructed from 31 fungal genomes.</title>
        <authorList>
            <person name="Floudas D."/>
            <person name="Binder M."/>
            <person name="Riley R."/>
            <person name="Barry K."/>
            <person name="Blanchette R.A."/>
            <person name="Henrissat B."/>
            <person name="Martinez A.T."/>
            <person name="Otillar R."/>
            <person name="Spatafora J.W."/>
            <person name="Yadav J.S."/>
            <person name="Aerts A."/>
            <person name="Benoit I."/>
            <person name="Boyd A."/>
            <person name="Carlson A."/>
            <person name="Copeland A."/>
            <person name="Coutinho P.M."/>
            <person name="de Vries R.P."/>
            <person name="Ferreira P."/>
            <person name="Findley K."/>
            <person name="Foster B."/>
            <person name="Gaskell J."/>
            <person name="Glotzer D."/>
            <person name="Gorecki P."/>
            <person name="Heitman J."/>
            <person name="Hesse C."/>
            <person name="Hori C."/>
            <person name="Igarashi K."/>
            <person name="Jurgens J.A."/>
            <person name="Kallen N."/>
            <person name="Kersten P."/>
            <person name="Kohler A."/>
            <person name="Kuees U."/>
            <person name="Kumar T.K.A."/>
            <person name="Kuo A."/>
            <person name="LaButti K."/>
            <person name="Larrondo L.F."/>
            <person name="Lindquist E."/>
            <person name="Ling A."/>
            <person name="Lombard V."/>
            <person name="Lucas S."/>
            <person name="Lundell T."/>
            <person name="Martin R."/>
            <person name="McLaughlin D.J."/>
            <person name="Morgenstern I."/>
            <person name="Morin E."/>
            <person name="Murat C."/>
            <person name="Nagy L.G."/>
            <person name="Nolan M."/>
            <person name="Ohm R.A."/>
            <person name="Patyshakuliyeva A."/>
            <person name="Rokas A."/>
            <person name="Ruiz-Duenas F.J."/>
            <person name="Sabat G."/>
            <person name="Salamov A."/>
            <person name="Samejima M."/>
            <person name="Schmutz J."/>
            <person name="Slot J.C."/>
            <person name="St John F."/>
            <person name="Stenlid J."/>
            <person name="Sun H."/>
            <person name="Sun S."/>
            <person name="Syed K."/>
            <person name="Tsang A."/>
            <person name="Wiebenga A."/>
            <person name="Young D."/>
            <person name="Pisabarro A."/>
            <person name="Eastwood D.C."/>
            <person name="Martin F."/>
            <person name="Cullen D."/>
            <person name="Grigoriev I.V."/>
            <person name="Hibbett D.S."/>
        </authorList>
    </citation>
    <scope>NUCLEOTIDE SEQUENCE [LARGE SCALE GENOMIC DNA]</scope>
    <source>
        <strain evidence="9">TFB10046</strain>
    </source>
</reference>
<dbReference type="InterPro" id="IPR036259">
    <property type="entry name" value="MFS_trans_sf"/>
</dbReference>
<name>J0DCI7_AURST</name>
<feature type="transmembrane region" description="Helical" evidence="7">
    <location>
        <begin position="125"/>
        <end position="145"/>
    </location>
</feature>
<keyword evidence="5 7" id="KW-0472">Membrane</keyword>
<evidence type="ECO:0000256" key="7">
    <source>
        <dbReference type="SAM" id="Phobius"/>
    </source>
</evidence>
<keyword evidence="3 7" id="KW-0812">Transmembrane</keyword>
<evidence type="ECO:0000256" key="5">
    <source>
        <dbReference type="ARBA" id="ARBA00023136"/>
    </source>
</evidence>
<feature type="transmembrane region" description="Helical" evidence="7">
    <location>
        <begin position="586"/>
        <end position="604"/>
    </location>
</feature>
<feature type="transmembrane region" description="Helical" evidence="7">
    <location>
        <begin position="547"/>
        <end position="566"/>
    </location>
</feature>
<dbReference type="KEGG" id="adl:AURDEDRAFT_153638"/>
<feature type="region of interest" description="Disordered" evidence="6">
    <location>
        <begin position="1"/>
        <end position="49"/>
    </location>
</feature>
<evidence type="ECO:0000313" key="9">
    <source>
        <dbReference type="Proteomes" id="UP000006514"/>
    </source>
</evidence>
<feature type="transmembrane region" description="Helical" evidence="7">
    <location>
        <begin position="151"/>
        <end position="171"/>
    </location>
</feature>
<feature type="transmembrane region" description="Helical" evidence="7">
    <location>
        <begin position="54"/>
        <end position="75"/>
    </location>
</feature>
<proteinExistence type="predicted"/>
<accession>J0DCI7</accession>
<feature type="transmembrane region" description="Helical" evidence="7">
    <location>
        <begin position="690"/>
        <end position="709"/>
    </location>
</feature>
<feature type="compositionally biased region" description="Low complexity" evidence="6">
    <location>
        <begin position="16"/>
        <end position="33"/>
    </location>
</feature>
<feature type="transmembrane region" description="Helical" evidence="7">
    <location>
        <begin position="225"/>
        <end position="248"/>
    </location>
</feature>
<dbReference type="InterPro" id="IPR001958">
    <property type="entry name" value="Tet-R_TetA/multi-R_MdtG-like"/>
</dbReference>
<feature type="transmembrane region" description="Helical" evidence="7">
    <location>
        <begin position="657"/>
        <end position="678"/>
    </location>
</feature>
<feature type="transmembrane region" description="Helical" evidence="7">
    <location>
        <begin position="625"/>
        <end position="645"/>
    </location>
</feature>
<evidence type="ECO:0000313" key="8">
    <source>
        <dbReference type="EMBL" id="EJD40153.1"/>
    </source>
</evidence>
<keyword evidence="4 7" id="KW-1133">Transmembrane helix</keyword>
<gene>
    <name evidence="8" type="ORF">AURDEDRAFT_153638</name>
</gene>
<dbReference type="eggNOG" id="KOG2615">
    <property type="taxonomic scope" value="Eukaryota"/>
</dbReference>
<dbReference type="Proteomes" id="UP000006514">
    <property type="component" value="Unassembled WGS sequence"/>
</dbReference>
<evidence type="ECO:0000256" key="4">
    <source>
        <dbReference type="ARBA" id="ARBA00022989"/>
    </source>
</evidence>
<keyword evidence="9" id="KW-1185">Reference proteome</keyword>